<dbReference type="EMBL" id="AP026867">
    <property type="protein sequence ID" value="BDS12963.1"/>
    <property type="molecule type" value="Genomic_DNA"/>
</dbReference>
<dbReference type="PANTHER" id="PTHR11133:SF22">
    <property type="entry name" value="ALPHA-AMINOADIPIC SEMIALDEHYDE SYNTHASE, MITOCHONDRIAL"/>
    <property type="match status" value="1"/>
</dbReference>
<organism evidence="14 15">
    <name type="scientific">Aureispira anguillae</name>
    <dbReference type="NCBI Taxonomy" id="2864201"/>
    <lineage>
        <taxon>Bacteria</taxon>
        <taxon>Pseudomonadati</taxon>
        <taxon>Bacteroidota</taxon>
        <taxon>Saprospiria</taxon>
        <taxon>Saprospirales</taxon>
        <taxon>Saprospiraceae</taxon>
        <taxon>Aureispira</taxon>
    </lineage>
</organism>
<dbReference type="Pfam" id="PF05222">
    <property type="entry name" value="AlaDh_PNT_N"/>
    <property type="match status" value="1"/>
</dbReference>
<dbReference type="PANTHER" id="PTHR11133">
    <property type="entry name" value="SACCHAROPINE DEHYDROGENASE"/>
    <property type="match status" value="1"/>
</dbReference>
<feature type="binding site" evidence="11">
    <location>
        <position position="212"/>
    </location>
    <ligand>
        <name>NAD(+)</name>
        <dbReference type="ChEBI" id="CHEBI:57540"/>
    </ligand>
</feature>
<evidence type="ECO:0000256" key="2">
    <source>
        <dbReference type="ARBA" id="ARBA00011245"/>
    </source>
</evidence>
<feature type="active site" description="Proton acceptor" evidence="10">
    <location>
        <position position="71"/>
    </location>
</feature>
<evidence type="ECO:0000256" key="6">
    <source>
        <dbReference type="ARBA" id="ARBA00023002"/>
    </source>
</evidence>
<dbReference type="EC" id="1.5.1.7" evidence="3"/>
<evidence type="ECO:0000256" key="7">
    <source>
        <dbReference type="ARBA" id="ARBA00023157"/>
    </source>
</evidence>
<evidence type="ECO:0000256" key="3">
    <source>
        <dbReference type="ARBA" id="ARBA00012847"/>
    </source>
</evidence>
<evidence type="ECO:0000256" key="8">
    <source>
        <dbReference type="ARBA" id="ARBA00033228"/>
    </source>
</evidence>
<keyword evidence="7" id="KW-1015">Disulfide bond</keyword>
<dbReference type="InterPro" id="IPR007698">
    <property type="entry name" value="AlaDH/PNT_NAD(H)-bd"/>
</dbReference>
<feature type="active site" description="Proton donor" evidence="10">
    <location>
        <position position="89"/>
    </location>
</feature>
<evidence type="ECO:0000259" key="12">
    <source>
        <dbReference type="SMART" id="SM01002"/>
    </source>
</evidence>
<dbReference type="KEGG" id="aup:AsAng_0036900"/>
<feature type="binding site" evidence="11">
    <location>
        <position position="267"/>
    </location>
    <ligand>
        <name>NAD(+)</name>
        <dbReference type="ChEBI" id="CHEBI:57540"/>
    </ligand>
</feature>
<evidence type="ECO:0000256" key="10">
    <source>
        <dbReference type="PIRSR" id="PIRSR018250-1"/>
    </source>
</evidence>
<dbReference type="Proteomes" id="UP001060919">
    <property type="component" value="Chromosome"/>
</dbReference>
<dbReference type="SMART" id="SM01003">
    <property type="entry name" value="AlaDh_PNT_N"/>
    <property type="match status" value="1"/>
</dbReference>
<evidence type="ECO:0000313" key="15">
    <source>
        <dbReference type="Proteomes" id="UP001060919"/>
    </source>
</evidence>
<name>A0A915YHD0_9BACT</name>
<feature type="binding site" evidence="11">
    <location>
        <begin position="185"/>
        <end position="186"/>
    </location>
    <ligand>
        <name>NAD(+)</name>
        <dbReference type="ChEBI" id="CHEBI:57540"/>
    </ligand>
</feature>
<dbReference type="InterPro" id="IPR027281">
    <property type="entry name" value="Lys1"/>
</dbReference>
<dbReference type="InterPro" id="IPR051168">
    <property type="entry name" value="AASS"/>
</dbReference>
<dbReference type="CDD" id="cd05199">
    <property type="entry name" value="SDH_like"/>
    <property type="match status" value="1"/>
</dbReference>
<keyword evidence="11" id="KW-0520">NAD</keyword>
<accession>A0A915YHD0</accession>
<comment type="pathway">
    <text evidence="1">Amino-acid biosynthesis; L-lysine biosynthesis via AAA pathway; L-lysine from L-alpha-aminoadipate (fungal route): step 3/3.</text>
</comment>
<dbReference type="GO" id="GO:0009085">
    <property type="term" value="P:lysine biosynthetic process"/>
    <property type="evidence" value="ECO:0007669"/>
    <property type="project" value="InterPro"/>
</dbReference>
<feature type="domain" description="Alanine dehydrogenase/pyridine nucleotide transhydrogenase NAD(H)-binding" evidence="12">
    <location>
        <begin position="163"/>
        <end position="340"/>
    </location>
</feature>
<dbReference type="SUPFAM" id="SSF52283">
    <property type="entry name" value="Formate/glycerate dehydrogenase catalytic domain-like"/>
    <property type="match status" value="1"/>
</dbReference>
<feature type="binding site" evidence="11">
    <location>
        <position position="294"/>
    </location>
    <ligand>
        <name>NAD(+)</name>
        <dbReference type="ChEBI" id="CHEBI:57540"/>
    </ligand>
</feature>
<gene>
    <name evidence="14" type="ORF">AsAng_0036900</name>
</gene>
<keyword evidence="6" id="KW-0560">Oxidoreductase</keyword>
<feature type="binding site" evidence="11">
    <location>
        <position position="219"/>
    </location>
    <ligand>
        <name>NAD(+)</name>
        <dbReference type="ChEBI" id="CHEBI:57540"/>
    </ligand>
</feature>
<dbReference type="AlphaFoldDB" id="A0A915YHD0"/>
<evidence type="ECO:0000259" key="13">
    <source>
        <dbReference type="SMART" id="SM01003"/>
    </source>
</evidence>
<evidence type="ECO:0000256" key="9">
    <source>
        <dbReference type="ARBA" id="ARBA00047860"/>
    </source>
</evidence>
<evidence type="ECO:0000256" key="11">
    <source>
        <dbReference type="PIRSR" id="PIRSR018250-3"/>
    </source>
</evidence>
<dbReference type="GO" id="GO:0004754">
    <property type="term" value="F:saccharopine dehydrogenase (NAD+, L-lysine-forming) activity"/>
    <property type="evidence" value="ECO:0007669"/>
    <property type="project" value="UniProtKB-EC"/>
</dbReference>
<dbReference type="Gene3D" id="3.40.50.720">
    <property type="entry name" value="NAD(P)-binding Rossmann-like Domain"/>
    <property type="match status" value="1"/>
</dbReference>
<dbReference type="RefSeq" id="WP_264788299.1">
    <property type="nucleotide sequence ID" value="NZ_AP026867.1"/>
</dbReference>
<evidence type="ECO:0000256" key="4">
    <source>
        <dbReference type="ARBA" id="ARBA00021221"/>
    </source>
</evidence>
<feature type="domain" description="Alanine dehydrogenase/pyridine nucleotide transhydrogenase N-terminal" evidence="13">
    <location>
        <begin position="4"/>
        <end position="135"/>
    </location>
</feature>
<comment type="catalytic activity">
    <reaction evidence="9">
        <text>L-saccharopine + NAD(+) + H2O = L-lysine + 2-oxoglutarate + NADH + H(+)</text>
        <dbReference type="Rhea" id="RHEA:12440"/>
        <dbReference type="ChEBI" id="CHEBI:15377"/>
        <dbReference type="ChEBI" id="CHEBI:15378"/>
        <dbReference type="ChEBI" id="CHEBI:16810"/>
        <dbReference type="ChEBI" id="CHEBI:32551"/>
        <dbReference type="ChEBI" id="CHEBI:57540"/>
        <dbReference type="ChEBI" id="CHEBI:57945"/>
        <dbReference type="ChEBI" id="CHEBI:57951"/>
        <dbReference type="EC" id="1.5.1.7"/>
    </reaction>
</comment>
<evidence type="ECO:0000313" key="14">
    <source>
        <dbReference type="EMBL" id="BDS12963.1"/>
    </source>
</evidence>
<evidence type="ECO:0000256" key="5">
    <source>
        <dbReference type="ARBA" id="ARBA00022605"/>
    </source>
</evidence>
<keyword evidence="15" id="KW-1185">Reference proteome</keyword>
<feature type="binding site" evidence="11">
    <location>
        <begin position="341"/>
        <end position="344"/>
    </location>
    <ligand>
        <name>NAD(+)</name>
        <dbReference type="ChEBI" id="CHEBI:57540"/>
    </ligand>
</feature>
<dbReference type="SMART" id="SM01002">
    <property type="entry name" value="AlaDh_PNT_C"/>
    <property type="match status" value="1"/>
</dbReference>
<sequence length="402" mass="44976">MKIGIIREGKVPPDSRVLFTPTQCVALQEKYNVEFIVQPSKGRCLSDELYEAAGIKLQEDVSECPVLMGIKEVPKDQLIANKTYFFFSHTIKAQPYNRALLQKIIKENITLLDYEVLTNEKKQRVIAFGRFAGIVGAHNGMMTYANKTKTFELKQMHKYDDYAAAIAYYKTLSFPKMKIVITGTGRVANGAAEVLDHMGIPKVSPQDFLTQDYEEAVYTQLGCEDYVKPKAANEKFETADFFANPQNYQSIFAPYTKVADLMINGIYWANEAPAFFTKEDMKQPDFGIKVIADVTCDIAPVASIPSTLFATTIADPVFGYDPQSESAVEPYQAHTIDMMTIDNLPNELPKDASKSFGEQFTTNVIEELLALKDTGMLERATIAKAGKLGPHFEYLTDYVNGK</sequence>
<reference evidence="14" key="1">
    <citation type="submission" date="2022-09" db="EMBL/GenBank/DDBJ databases">
        <title>Aureispira anguillicida sp. nov., isolated from Leptocephalus of Japanese eel Anguilla japonica.</title>
        <authorList>
            <person name="Yuasa K."/>
            <person name="Mekata T."/>
            <person name="Ikunari K."/>
        </authorList>
    </citation>
    <scope>NUCLEOTIDE SEQUENCE</scope>
    <source>
        <strain evidence="14">EL160426</strain>
    </source>
</reference>
<dbReference type="InterPro" id="IPR007886">
    <property type="entry name" value="AlaDH/PNT_N"/>
</dbReference>
<keyword evidence="5" id="KW-0028">Amino-acid biosynthesis</keyword>
<proteinExistence type="predicted"/>
<protein>
    <recommendedName>
        <fullName evidence="4">Saccharopine dehydrogenase [NAD(+), L-lysine-forming]</fullName>
        <ecNumber evidence="3">1.5.1.7</ecNumber>
    </recommendedName>
    <alternativeName>
        <fullName evidence="8">Lysine--2-oxoglutarate reductase</fullName>
    </alternativeName>
</protein>
<evidence type="ECO:0000256" key="1">
    <source>
        <dbReference type="ARBA" id="ARBA00004884"/>
    </source>
</evidence>
<comment type="subunit">
    <text evidence="2">Monomer.</text>
</comment>
<dbReference type="PIRSF" id="PIRSF018250">
    <property type="entry name" value="Saccharopine_DH_Lys"/>
    <property type="match status" value="1"/>
</dbReference>